<protein>
    <submittedName>
        <fullName evidence="1">Uncharacterized protein</fullName>
    </submittedName>
</protein>
<organism evidence="1">
    <name type="scientific">uncultured Acetobacteraceae bacterium</name>
    <dbReference type="NCBI Taxonomy" id="169975"/>
    <lineage>
        <taxon>Bacteria</taxon>
        <taxon>Pseudomonadati</taxon>
        <taxon>Pseudomonadota</taxon>
        <taxon>Alphaproteobacteria</taxon>
        <taxon>Acetobacterales</taxon>
        <taxon>Acetobacteraceae</taxon>
        <taxon>environmental samples</taxon>
    </lineage>
</organism>
<proteinExistence type="predicted"/>
<reference evidence="1" key="1">
    <citation type="submission" date="2020-02" db="EMBL/GenBank/DDBJ databases">
        <authorList>
            <person name="Meier V. D."/>
        </authorList>
    </citation>
    <scope>NUCLEOTIDE SEQUENCE</scope>
    <source>
        <strain evidence="1">AVDCRST_MAG04</strain>
    </source>
</reference>
<name>A0A6J4ICK5_9PROT</name>
<dbReference type="EMBL" id="CADCTL010000128">
    <property type="protein sequence ID" value="CAA9246459.1"/>
    <property type="molecule type" value="Genomic_DNA"/>
</dbReference>
<sequence length="74" mass="7324">MAPTPHRTCFIAAEATGVTGRSLLPRAAPFPLGPSLSATASTDAPFAPLAAARTLGTSPCRDAVERSSADGGSA</sequence>
<accession>A0A6J4ICK5</accession>
<dbReference type="AlphaFoldDB" id="A0A6J4ICK5"/>
<gene>
    <name evidence="1" type="ORF">AVDCRST_MAG04-1887</name>
</gene>
<evidence type="ECO:0000313" key="1">
    <source>
        <dbReference type="EMBL" id="CAA9246459.1"/>
    </source>
</evidence>